<evidence type="ECO:0000256" key="1">
    <source>
        <dbReference type="SAM" id="MobiDB-lite"/>
    </source>
</evidence>
<evidence type="ECO:0000313" key="2">
    <source>
        <dbReference type="EMBL" id="MSS89357.1"/>
    </source>
</evidence>
<keyword evidence="3" id="KW-1185">Reference proteome</keyword>
<accession>A0A6N7WFX4</accession>
<protein>
    <submittedName>
        <fullName evidence="2">Uncharacterized protein</fullName>
    </submittedName>
</protein>
<comment type="caution">
    <text evidence="2">The sequence shown here is derived from an EMBL/GenBank/DDBJ whole genome shotgun (WGS) entry which is preliminary data.</text>
</comment>
<dbReference type="RefSeq" id="WP_154465151.1">
    <property type="nucleotide sequence ID" value="NZ_VUMI01000021.1"/>
</dbReference>
<sequence>MDAVPKGSEKDLSNPAVQGVAYCDKLFVYERRLLVRKAVQRVVRIMYLHFGSRVQLTGESNGGGDRQLYKSGDFPKKRQQKTPAPDHTSIVAKTKRNGGSIKATASQARKNLSAVRRLFSFAVVRQFAFQYEFWYSADVM</sequence>
<evidence type="ECO:0000313" key="3">
    <source>
        <dbReference type="Proteomes" id="UP000436047"/>
    </source>
</evidence>
<dbReference type="GeneID" id="86057404"/>
<dbReference type="AlphaFoldDB" id="A0A6N7WFX4"/>
<gene>
    <name evidence="2" type="ORF">FYJ45_13980</name>
</gene>
<feature type="region of interest" description="Disordered" evidence="1">
    <location>
        <begin position="58"/>
        <end position="88"/>
    </location>
</feature>
<name>A0A6N7WFX4_9FIRM</name>
<dbReference type="EMBL" id="VUMI01000021">
    <property type="protein sequence ID" value="MSS89357.1"/>
    <property type="molecule type" value="Genomic_DNA"/>
</dbReference>
<organism evidence="2 3">
    <name type="scientific">Eisenbergiella porci</name>
    <dbReference type="NCBI Taxonomy" id="2652274"/>
    <lineage>
        <taxon>Bacteria</taxon>
        <taxon>Bacillati</taxon>
        <taxon>Bacillota</taxon>
        <taxon>Clostridia</taxon>
        <taxon>Lachnospirales</taxon>
        <taxon>Lachnospiraceae</taxon>
        <taxon>Eisenbergiella</taxon>
    </lineage>
</organism>
<proteinExistence type="predicted"/>
<dbReference type="Proteomes" id="UP000436047">
    <property type="component" value="Unassembled WGS sequence"/>
</dbReference>
<reference evidence="2 3" key="1">
    <citation type="submission" date="2019-08" db="EMBL/GenBank/DDBJ databases">
        <title>In-depth cultivation of the pig gut microbiome towards novel bacterial diversity and tailored functional studies.</title>
        <authorList>
            <person name="Wylensek D."/>
            <person name="Hitch T.C.A."/>
            <person name="Clavel T."/>
        </authorList>
    </citation>
    <scope>NUCLEOTIDE SEQUENCE [LARGE SCALE GENOMIC DNA]</scope>
    <source>
        <strain evidence="2 3">WCA-389-WT-23B</strain>
    </source>
</reference>